<organism evidence="7 8">
    <name type="scientific">Novipirellula herctigrandis</name>
    <dbReference type="NCBI Taxonomy" id="2527986"/>
    <lineage>
        <taxon>Bacteria</taxon>
        <taxon>Pseudomonadati</taxon>
        <taxon>Planctomycetota</taxon>
        <taxon>Planctomycetia</taxon>
        <taxon>Pirellulales</taxon>
        <taxon>Pirellulaceae</taxon>
        <taxon>Novipirellula</taxon>
    </lineage>
</organism>
<comment type="subcellular location">
    <subcellularLocation>
        <location evidence="1">Membrane</location>
        <topology evidence="1">Multi-pass membrane protein</topology>
    </subcellularLocation>
</comment>
<name>A0A5C5Z7Y5_9BACT</name>
<feature type="transmembrane region" description="Helical" evidence="5">
    <location>
        <begin position="140"/>
        <end position="158"/>
    </location>
</feature>
<protein>
    <submittedName>
        <fullName evidence="7">O-Antigen ligase</fullName>
    </submittedName>
</protein>
<dbReference type="AlphaFoldDB" id="A0A5C5Z7Y5"/>
<reference evidence="7 8" key="1">
    <citation type="submission" date="2019-02" db="EMBL/GenBank/DDBJ databases">
        <title>Deep-cultivation of Planctomycetes and their phenomic and genomic characterization uncovers novel biology.</title>
        <authorList>
            <person name="Wiegand S."/>
            <person name="Jogler M."/>
            <person name="Boedeker C."/>
            <person name="Pinto D."/>
            <person name="Vollmers J."/>
            <person name="Rivas-Marin E."/>
            <person name="Kohn T."/>
            <person name="Peeters S.H."/>
            <person name="Heuer A."/>
            <person name="Rast P."/>
            <person name="Oberbeckmann S."/>
            <person name="Bunk B."/>
            <person name="Jeske O."/>
            <person name="Meyerdierks A."/>
            <person name="Storesund J.E."/>
            <person name="Kallscheuer N."/>
            <person name="Luecker S."/>
            <person name="Lage O.M."/>
            <person name="Pohl T."/>
            <person name="Merkel B.J."/>
            <person name="Hornburger P."/>
            <person name="Mueller R.-W."/>
            <person name="Bruemmer F."/>
            <person name="Labrenz M."/>
            <person name="Spormann A.M."/>
            <person name="Op Den Camp H."/>
            <person name="Overmann J."/>
            <person name="Amann R."/>
            <person name="Jetten M.S.M."/>
            <person name="Mascher T."/>
            <person name="Medema M.H."/>
            <person name="Devos D.P."/>
            <person name="Kaster A.-K."/>
            <person name="Ovreas L."/>
            <person name="Rohde M."/>
            <person name="Galperin M.Y."/>
            <person name="Jogler C."/>
        </authorList>
    </citation>
    <scope>NUCLEOTIDE SEQUENCE [LARGE SCALE GENOMIC DNA]</scope>
    <source>
        <strain evidence="7 8">CA13</strain>
    </source>
</reference>
<feature type="transmembrane region" description="Helical" evidence="5">
    <location>
        <begin position="355"/>
        <end position="383"/>
    </location>
</feature>
<feature type="transmembrane region" description="Helical" evidence="5">
    <location>
        <begin position="258"/>
        <end position="278"/>
    </location>
</feature>
<dbReference type="RefSeq" id="WP_419194698.1">
    <property type="nucleotide sequence ID" value="NZ_SJPJ01000001.1"/>
</dbReference>
<dbReference type="Proteomes" id="UP000315010">
    <property type="component" value="Unassembled WGS sequence"/>
</dbReference>
<evidence type="ECO:0000256" key="5">
    <source>
        <dbReference type="SAM" id="Phobius"/>
    </source>
</evidence>
<gene>
    <name evidence="7" type="ORF">CA13_48130</name>
</gene>
<comment type="caution">
    <text evidence="7">The sequence shown here is derived from an EMBL/GenBank/DDBJ whole genome shotgun (WGS) entry which is preliminary data.</text>
</comment>
<keyword evidence="8" id="KW-1185">Reference proteome</keyword>
<feature type="transmembrane region" description="Helical" evidence="5">
    <location>
        <begin position="418"/>
        <end position="438"/>
    </location>
</feature>
<dbReference type="InterPro" id="IPR051533">
    <property type="entry name" value="WaaL-like"/>
</dbReference>
<dbReference type="EMBL" id="SJPJ01000001">
    <property type="protein sequence ID" value="TWT83348.1"/>
    <property type="molecule type" value="Genomic_DNA"/>
</dbReference>
<evidence type="ECO:0000256" key="1">
    <source>
        <dbReference type="ARBA" id="ARBA00004141"/>
    </source>
</evidence>
<accession>A0A5C5Z7Y5</accession>
<evidence type="ECO:0000313" key="8">
    <source>
        <dbReference type="Proteomes" id="UP000315010"/>
    </source>
</evidence>
<feature type="transmembrane region" description="Helical" evidence="5">
    <location>
        <begin position="389"/>
        <end position="411"/>
    </location>
</feature>
<keyword evidence="3 5" id="KW-1133">Transmembrane helix</keyword>
<proteinExistence type="predicted"/>
<evidence type="ECO:0000256" key="2">
    <source>
        <dbReference type="ARBA" id="ARBA00022692"/>
    </source>
</evidence>
<feature type="transmembrane region" description="Helical" evidence="5">
    <location>
        <begin position="219"/>
        <end position="252"/>
    </location>
</feature>
<dbReference type="Pfam" id="PF04932">
    <property type="entry name" value="Wzy_C"/>
    <property type="match status" value="1"/>
</dbReference>
<keyword evidence="7" id="KW-0436">Ligase</keyword>
<dbReference type="InterPro" id="IPR007016">
    <property type="entry name" value="O-antigen_ligase-rel_domated"/>
</dbReference>
<feature type="domain" description="O-antigen ligase-related" evidence="6">
    <location>
        <begin position="223"/>
        <end position="372"/>
    </location>
</feature>
<sequence>MILLIALFAIAAIVWMIPLVQAGRTPVIAALVLLTGTVFGQAFYSIEGPIQISLDRVFFVGMFAMVAIRWREGKLHFSHLSRIDWLVGALLAWFFVSAMTSGPAPQNRSPISDWLFCFAMPIGMYFVARVSDFSKTDLLWVQRLLLVLAFYLAITAVFEVSGLHNLVFPRYIVNPADWEFFGRGRGPLMNPSGNAIVMSIGLVISGLGIVNANRRMKLLYLFFTLVILAGVYCTLTRSAWMGAIAAIGVVVWVYSPRWVRVLGLASVVVIGGAGALGLKDQILRMKRDKNLTSADAEKSVQLRPLLAIVAWEMFKDKPITGHGYGHYFTYAKPYHTSRSYGMPLDQARPYAQHNVFLSILVETGLIGLSMFVAFVVSICAIGWELTRNIRHSIAIRSGGLLWLGSFVAYLCNGMFQDASIIPMANMFLFFLAGLTLTLHQRGFATKREIQPPVTIAGSGFPVTVVN</sequence>
<dbReference type="GO" id="GO:0016874">
    <property type="term" value="F:ligase activity"/>
    <property type="evidence" value="ECO:0007669"/>
    <property type="project" value="UniProtKB-KW"/>
</dbReference>
<feature type="transmembrane region" description="Helical" evidence="5">
    <location>
        <begin position="195"/>
        <end position="212"/>
    </location>
</feature>
<evidence type="ECO:0000256" key="4">
    <source>
        <dbReference type="ARBA" id="ARBA00023136"/>
    </source>
</evidence>
<dbReference type="PANTHER" id="PTHR37422">
    <property type="entry name" value="TEICHURONIC ACID BIOSYNTHESIS PROTEIN TUAE"/>
    <property type="match status" value="1"/>
</dbReference>
<evidence type="ECO:0000259" key="6">
    <source>
        <dbReference type="Pfam" id="PF04932"/>
    </source>
</evidence>
<evidence type="ECO:0000256" key="3">
    <source>
        <dbReference type="ARBA" id="ARBA00022989"/>
    </source>
</evidence>
<dbReference type="PANTHER" id="PTHR37422:SF23">
    <property type="entry name" value="TEICHURONIC ACID BIOSYNTHESIS PROTEIN TUAE"/>
    <property type="match status" value="1"/>
</dbReference>
<feature type="transmembrane region" description="Helical" evidence="5">
    <location>
        <begin position="80"/>
        <end position="99"/>
    </location>
</feature>
<keyword evidence="4 5" id="KW-0472">Membrane</keyword>
<evidence type="ECO:0000313" key="7">
    <source>
        <dbReference type="EMBL" id="TWT83348.1"/>
    </source>
</evidence>
<dbReference type="GO" id="GO:0016020">
    <property type="term" value="C:membrane"/>
    <property type="evidence" value="ECO:0007669"/>
    <property type="project" value="UniProtKB-SubCell"/>
</dbReference>
<feature type="transmembrane region" description="Helical" evidence="5">
    <location>
        <begin position="111"/>
        <end position="128"/>
    </location>
</feature>
<keyword evidence="2 5" id="KW-0812">Transmembrane</keyword>